<name>A0A6I6DA93_9FIRM</name>
<accession>A0A6I6DA93</accession>
<keyword evidence="1" id="KW-1133">Transmembrane helix</keyword>
<dbReference type="EMBL" id="CP046457">
    <property type="protein sequence ID" value="QGT99748.1"/>
    <property type="molecule type" value="Genomic_DNA"/>
</dbReference>
<dbReference type="Proteomes" id="UP000426444">
    <property type="component" value="Chromosome"/>
</dbReference>
<protein>
    <submittedName>
        <fullName evidence="2">Uncharacterized protein</fullName>
    </submittedName>
</protein>
<dbReference type="RefSeq" id="WP_156203614.1">
    <property type="nucleotide sequence ID" value="NZ_CP046457.1"/>
</dbReference>
<feature type="transmembrane region" description="Helical" evidence="1">
    <location>
        <begin position="7"/>
        <end position="29"/>
    </location>
</feature>
<keyword evidence="3" id="KW-1185">Reference proteome</keyword>
<keyword evidence="1" id="KW-0472">Membrane</keyword>
<keyword evidence="1" id="KW-0812">Transmembrane</keyword>
<dbReference type="AlphaFoldDB" id="A0A6I6DA93"/>
<evidence type="ECO:0000256" key="1">
    <source>
        <dbReference type="SAM" id="Phobius"/>
    </source>
</evidence>
<proteinExistence type="predicted"/>
<organism evidence="2 3">
    <name type="scientific">Candidatus Syntrophocurvum alkaliphilum</name>
    <dbReference type="NCBI Taxonomy" id="2293317"/>
    <lineage>
        <taxon>Bacteria</taxon>
        <taxon>Bacillati</taxon>
        <taxon>Bacillota</taxon>
        <taxon>Clostridia</taxon>
        <taxon>Eubacteriales</taxon>
        <taxon>Syntrophomonadaceae</taxon>
        <taxon>Candidatus Syntrophocurvum</taxon>
    </lineage>
</organism>
<reference evidence="3" key="1">
    <citation type="journal article" date="2019" name="Microbiology">
        <title>Complete Genome Sequence of an Uncultured Bacterium of the Candidate Phylum Bipolaricaulota.</title>
        <authorList>
            <person name="Kadnikov V.V."/>
            <person name="Mardanov A.V."/>
            <person name="Beletsky A.V."/>
            <person name="Frank Y.A."/>
            <person name="Karnachuk O.V."/>
            <person name="Ravin N.V."/>
        </authorList>
    </citation>
    <scope>NUCLEOTIDE SEQUENCE [LARGE SCALE GENOMIC DNA]</scope>
</reference>
<gene>
    <name evidence="2" type="ORF">SYNTR_1155</name>
</gene>
<dbReference type="KEGG" id="salq:SYNTR_1155"/>
<feature type="transmembrane region" description="Helical" evidence="1">
    <location>
        <begin position="35"/>
        <end position="52"/>
    </location>
</feature>
<evidence type="ECO:0000313" key="3">
    <source>
        <dbReference type="Proteomes" id="UP000426444"/>
    </source>
</evidence>
<sequence length="58" mass="6746">MQLLLKITAIFLTILLLILVFWGIASGYFISVDFWILYGIIVLLDFLCINKLKNLQKE</sequence>
<evidence type="ECO:0000313" key="2">
    <source>
        <dbReference type="EMBL" id="QGT99748.1"/>
    </source>
</evidence>